<evidence type="ECO:0000256" key="3">
    <source>
        <dbReference type="ARBA" id="ARBA00034003"/>
    </source>
</evidence>
<dbReference type="PANTHER" id="PTHR45674">
    <property type="entry name" value="DNA LIGASE 1/3 FAMILY MEMBER"/>
    <property type="match status" value="1"/>
</dbReference>
<dbReference type="PROSITE" id="PS50160">
    <property type="entry name" value="DNA_LIGASE_A3"/>
    <property type="match status" value="1"/>
</dbReference>
<evidence type="ECO:0000256" key="1">
    <source>
        <dbReference type="ARBA" id="ARBA00007572"/>
    </source>
</evidence>
<dbReference type="InterPro" id="IPR012340">
    <property type="entry name" value="NA-bd_OB-fold"/>
</dbReference>
<accession>A0ABW9I176</accession>
<organism evidence="5 6">
    <name type="scientific">Streptomyces niveiscabiei</name>
    <dbReference type="NCBI Taxonomy" id="164115"/>
    <lineage>
        <taxon>Bacteria</taxon>
        <taxon>Bacillati</taxon>
        <taxon>Actinomycetota</taxon>
        <taxon>Actinomycetes</taxon>
        <taxon>Kitasatosporales</taxon>
        <taxon>Streptomycetaceae</taxon>
        <taxon>Streptomyces</taxon>
    </lineage>
</organism>
<dbReference type="InterPro" id="IPR044117">
    <property type="entry name" value="OBF_LigC-like"/>
</dbReference>
<dbReference type="InterPro" id="IPR050191">
    <property type="entry name" value="ATP-dep_DNA_ligase"/>
</dbReference>
<dbReference type="Pfam" id="PF01068">
    <property type="entry name" value="DNA_ligase_A_M"/>
    <property type="match status" value="1"/>
</dbReference>
<dbReference type="RefSeq" id="WP_409111091.1">
    <property type="nucleotide sequence ID" value="NZ_JBJVNI010000017.1"/>
</dbReference>
<gene>
    <name evidence="5" type="ORF">ACKI18_29560</name>
</gene>
<name>A0ABW9I176_9ACTN</name>
<evidence type="ECO:0000313" key="5">
    <source>
        <dbReference type="EMBL" id="MFM9612837.1"/>
    </source>
</evidence>
<dbReference type="Gene3D" id="2.40.50.140">
    <property type="entry name" value="Nucleic acid-binding proteins"/>
    <property type="match status" value="1"/>
</dbReference>
<sequence length="328" mass="36534">MIDLPSEPMLANPVETFALPLNWFAEPKWDGFRAFAAHDATGPTVLRSRTGSDLSAAFPEITSALRRLPFSVVFDGELVVWEENRLAFGRLTQRLHRRGAVAQQAAAAQPAHYVVFDLLHVEGQSLRERSYVERRRALETLFQREGLAAPWTLCPSTNDAEVARGWLAWSVAGVEGCVFKDGGESYRPGERSWRKFRVRDTLEMIVGAVTGAPHRPRTLLLGRHDFDGRLQYAGRTSALPGVQAQIMGGLLRPVADHPWAGWSFSAGWGSREKLQVSLVVPETVVEISVDVSRDARGRLRHLVRFVRVRADMAVEDVPPLDALRRPAT</sequence>
<proteinExistence type="inferred from homology"/>
<protein>
    <submittedName>
        <fullName evidence="5">ATP-dependent DNA ligase</fullName>
    </submittedName>
</protein>
<evidence type="ECO:0000313" key="6">
    <source>
        <dbReference type="Proteomes" id="UP001631957"/>
    </source>
</evidence>
<dbReference type="InterPro" id="IPR012310">
    <property type="entry name" value="DNA_ligase_ATP-dep_cent"/>
</dbReference>
<evidence type="ECO:0000259" key="4">
    <source>
        <dbReference type="PROSITE" id="PS50160"/>
    </source>
</evidence>
<comment type="caution">
    <text evidence="5">The sequence shown here is derived from an EMBL/GenBank/DDBJ whole genome shotgun (WGS) entry which is preliminary data.</text>
</comment>
<comment type="similarity">
    <text evidence="1">Belongs to the ATP-dependent DNA ligase family.</text>
</comment>
<feature type="domain" description="ATP-dependent DNA ligase family profile" evidence="4">
    <location>
        <begin position="104"/>
        <end position="256"/>
    </location>
</feature>
<keyword evidence="6" id="KW-1185">Reference proteome</keyword>
<dbReference type="Gene3D" id="3.30.470.30">
    <property type="entry name" value="DNA ligase/mRNA capping enzyme"/>
    <property type="match status" value="1"/>
</dbReference>
<comment type="catalytic activity">
    <reaction evidence="3">
        <text>ATP + (deoxyribonucleotide)n-3'-hydroxyl + 5'-phospho-(deoxyribonucleotide)m = (deoxyribonucleotide)n+m + AMP + diphosphate.</text>
        <dbReference type="EC" id="6.5.1.1"/>
    </reaction>
</comment>
<dbReference type="CDD" id="cd07970">
    <property type="entry name" value="OBF_DNA_ligase_LigC"/>
    <property type="match status" value="1"/>
</dbReference>
<reference evidence="5 6" key="1">
    <citation type="submission" date="2024-12" db="EMBL/GenBank/DDBJ databases">
        <title>Forecasting of Potato common scab and diversities of Pathogenic streptomyces spp. in china.</title>
        <authorList>
            <person name="Handique U."/>
            <person name="Wu J."/>
        </authorList>
    </citation>
    <scope>NUCLEOTIDE SEQUENCE [LARGE SCALE GENOMIC DNA]</scope>
    <source>
        <strain evidence="5 6">ZRIMU1530</strain>
    </source>
</reference>
<evidence type="ECO:0000256" key="2">
    <source>
        <dbReference type="ARBA" id="ARBA00022598"/>
    </source>
</evidence>
<keyword evidence="2 5" id="KW-0436">Ligase</keyword>
<dbReference type="Proteomes" id="UP001631957">
    <property type="component" value="Unassembled WGS sequence"/>
</dbReference>
<dbReference type="SUPFAM" id="SSF56091">
    <property type="entry name" value="DNA ligase/mRNA capping enzyme, catalytic domain"/>
    <property type="match status" value="1"/>
</dbReference>
<dbReference type="GO" id="GO:0016874">
    <property type="term" value="F:ligase activity"/>
    <property type="evidence" value="ECO:0007669"/>
    <property type="project" value="UniProtKB-KW"/>
</dbReference>
<dbReference type="EMBL" id="JBJVNI010000017">
    <property type="protein sequence ID" value="MFM9612837.1"/>
    <property type="molecule type" value="Genomic_DNA"/>
</dbReference>
<dbReference type="PANTHER" id="PTHR45674:SF4">
    <property type="entry name" value="DNA LIGASE 1"/>
    <property type="match status" value="1"/>
</dbReference>